<keyword evidence="1 5" id="KW-0732">Signal</keyword>
<dbReference type="InterPro" id="IPR036328">
    <property type="entry name" value="MliC_sf"/>
</dbReference>
<gene>
    <name evidence="7" type="ORF">G4Z14_02950</name>
</gene>
<evidence type="ECO:0000313" key="8">
    <source>
        <dbReference type="Proteomes" id="UP000477782"/>
    </source>
</evidence>
<sequence>MLKLLALSLGLLPSATLAQSLWQAQGARVETVAYTCSTAMDDLSVAYFTAPDATSFAAVQIAGVVHAMVQEVSGSGVRFVDTDAQSGYRLHSKGDQVLLLKQEPGGATEEQLLAECRARKD</sequence>
<comment type="caution">
    <text evidence="7">The sequence shown here is derived from an EMBL/GenBank/DDBJ whole genome shotgun (WGS) entry which is preliminary data.</text>
</comment>
<evidence type="ECO:0000259" key="6">
    <source>
        <dbReference type="Pfam" id="PF09864"/>
    </source>
</evidence>
<evidence type="ECO:0000256" key="2">
    <source>
        <dbReference type="ARBA" id="ARBA00023136"/>
    </source>
</evidence>
<dbReference type="Pfam" id="PF09864">
    <property type="entry name" value="MliC"/>
    <property type="match status" value="1"/>
</dbReference>
<dbReference type="RefSeq" id="WP_164623246.1">
    <property type="nucleotide sequence ID" value="NZ_JAAIVJ010000001.1"/>
</dbReference>
<evidence type="ECO:0000256" key="3">
    <source>
        <dbReference type="ARBA" id="ARBA00023139"/>
    </source>
</evidence>
<dbReference type="SUPFAM" id="SSF141488">
    <property type="entry name" value="YdhA-like"/>
    <property type="match status" value="1"/>
</dbReference>
<evidence type="ECO:0000256" key="1">
    <source>
        <dbReference type="ARBA" id="ARBA00022729"/>
    </source>
</evidence>
<evidence type="ECO:0000256" key="5">
    <source>
        <dbReference type="SAM" id="SignalP"/>
    </source>
</evidence>
<feature type="signal peptide" evidence="5">
    <location>
        <begin position="1"/>
        <end position="18"/>
    </location>
</feature>
<evidence type="ECO:0000313" key="7">
    <source>
        <dbReference type="EMBL" id="NEY89242.1"/>
    </source>
</evidence>
<dbReference type="EMBL" id="JAAIVJ010000001">
    <property type="protein sequence ID" value="NEY89242.1"/>
    <property type="molecule type" value="Genomic_DNA"/>
</dbReference>
<keyword evidence="3" id="KW-0564">Palmitate</keyword>
<organism evidence="7 8">
    <name type="scientific">Tabrizicola oligotrophica</name>
    <dbReference type="NCBI Taxonomy" id="2710650"/>
    <lineage>
        <taxon>Bacteria</taxon>
        <taxon>Pseudomonadati</taxon>
        <taxon>Pseudomonadota</taxon>
        <taxon>Alphaproteobacteria</taxon>
        <taxon>Rhodobacterales</taxon>
        <taxon>Paracoccaceae</taxon>
        <taxon>Tabrizicola</taxon>
    </lineage>
</organism>
<feature type="chain" id="PRO_5026854227" evidence="5">
    <location>
        <begin position="19"/>
        <end position="121"/>
    </location>
</feature>
<feature type="domain" description="C-type lysozyme inhibitor" evidence="6">
    <location>
        <begin position="34"/>
        <end position="99"/>
    </location>
</feature>
<dbReference type="Gene3D" id="2.40.128.200">
    <property type="match status" value="1"/>
</dbReference>
<dbReference type="AlphaFoldDB" id="A0A6M0QS26"/>
<accession>A0A6M0QS26</accession>
<evidence type="ECO:0000256" key="4">
    <source>
        <dbReference type="ARBA" id="ARBA00023288"/>
    </source>
</evidence>
<keyword evidence="2" id="KW-0472">Membrane</keyword>
<name>A0A6M0QS26_9RHOB</name>
<protein>
    <submittedName>
        <fullName evidence="7">Lysozyme inhibitor</fullName>
    </submittedName>
</protein>
<reference evidence="7 8" key="1">
    <citation type="submission" date="2020-02" db="EMBL/GenBank/DDBJ databases">
        <authorList>
            <person name="Chen W.-M."/>
        </authorList>
    </citation>
    <scope>NUCLEOTIDE SEQUENCE [LARGE SCALE GENOMIC DNA]</scope>
    <source>
        <strain evidence="7 8">KMS-5</strain>
    </source>
</reference>
<keyword evidence="8" id="KW-1185">Reference proteome</keyword>
<dbReference type="InterPro" id="IPR018660">
    <property type="entry name" value="MliC"/>
</dbReference>
<proteinExistence type="predicted"/>
<keyword evidence="4" id="KW-0449">Lipoprotein</keyword>
<dbReference type="Proteomes" id="UP000477782">
    <property type="component" value="Unassembled WGS sequence"/>
</dbReference>